<dbReference type="InterPro" id="IPR046875">
    <property type="entry name" value="Pred_NTSase1"/>
</dbReference>
<dbReference type="RefSeq" id="WP_244017293.1">
    <property type="nucleotide sequence ID" value="NZ_JALHLF010000009.1"/>
</dbReference>
<accession>A0ABT0BA36</accession>
<keyword evidence="2" id="KW-1185">Reference proteome</keyword>
<dbReference type="Pfam" id="PF20301">
    <property type="entry name" value="pNTSase1"/>
    <property type="match status" value="1"/>
</dbReference>
<protein>
    <submittedName>
        <fullName evidence="1">Uncharacterized protein</fullName>
    </submittedName>
</protein>
<sequence>MSTINYLQYGLEPLFDSGLETGDSKEVEFVVTLGVVDGKISLTCVDKETGLNYITIEKDSVVRITLEGEQLYFSADYEAITTKSSLASYYGGLCYDLYVPEYGRYKSVTFQAKKNAGGKYGTMHAFNINVDLLLEDASGTVTWQSLTIDPDIANPPPYNED</sequence>
<organism evidence="1 2">
    <name type="scientific">Novosphingobium organovorum</name>
    <dbReference type="NCBI Taxonomy" id="2930092"/>
    <lineage>
        <taxon>Bacteria</taxon>
        <taxon>Pseudomonadati</taxon>
        <taxon>Pseudomonadota</taxon>
        <taxon>Alphaproteobacteria</taxon>
        <taxon>Sphingomonadales</taxon>
        <taxon>Sphingomonadaceae</taxon>
        <taxon>Novosphingobium</taxon>
    </lineage>
</organism>
<dbReference type="Proteomes" id="UP001162881">
    <property type="component" value="Unassembled WGS sequence"/>
</dbReference>
<gene>
    <name evidence="1" type="ORF">MTR62_04250</name>
</gene>
<reference evidence="1" key="1">
    <citation type="submission" date="2022-03" db="EMBL/GenBank/DDBJ databases">
        <title>Identification of a novel bacterium isolated from mangrove sediments.</title>
        <authorList>
            <person name="Pan X."/>
        </authorList>
    </citation>
    <scope>NUCLEOTIDE SEQUENCE</scope>
    <source>
        <strain evidence="1">B1949</strain>
    </source>
</reference>
<comment type="caution">
    <text evidence="1">The sequence shown here is derived from an EMBL/GenBank/DDBJ whole genome shotgun (WGS) entry which is preliminary data.</text>
</comment>
<evidence type="ECO:0000313" key="1">
    <source>
        <dbReference type="EMBL" id="MCJ2181916.1"/>
    </source>
</evidence>
<proteinExistence type="predicted"/>
<name>A0ABT0BA36_9SPHN</name>
<evidence type="ECO:0000313" key="2">
    <source>
        <dbReference type="Proteomes" id="UP001162881"/>
    </source>
</evidence>
<dbReference type="EMBL" id="JALHLF010000009">
    <property type="protein sequence ID" value="MCJ2181916.1"/>
    <property type="molecule type" value="Genomic_DNA"/>
</dbReference>